<feature type="region of interest" description="Disordered" evidence="1">
    <location>
        <begin position="843"/>
        <end position="874"/>
    </location>
</feature>
<evidence type="ECO:0000313" key="2">
    <source>
        <dbReference type="EMBL" id="KAJ8915107.1"/>
    </source>
</evidence>
<feature type="compositionally biased region" description="Basic and acidic residues" evidence="1">
    <location>
        <begin position="664"/>
        <end position="674"/>
    </location>
</feature>
<evidence type="ECO:0000313" key="3">
    <source>
        <dbReference type="Proteomes" id="UP001159042"/>
    </source>
</evidence>
<comment type="caution">
    <text evidence="2">The sequence shown here is derived from an EMBL/GenBank/DDBJ whole genome shotgun (WGS) entry which is preliminary data.</text>
</comment>
<feature type="compositionally biased region" description="Basic and acidic residues" evidence="1">
    <location>
        <begin position="513"/>
        <end position="522"/>
    </location>
</feature>
<feature type="compositionally biased region" description="Basic residues" evidence="1">
    <location>
        <begin position="382"/>
        <end position="391"/>
    </location>
</feature>
<reference evidence="2 3" key="1">
    <citation type="journal article" date="2023" name="Insect Mol. Biol.">
        <title>Genome sequencing provides insights into the evolution of gene families encoding plant cell wall-degrading enzymes in longhorned beetles.</title>
        <authorList>
            <person name="Shin N.R."/>
            <person name="Okamura Y."/>
            <person name="Kirsch R."/>
            <person name="Pauchet Y."/>
        </authorList>
    </citation>
    <scope>NUCLEOTIDE SEQUENCE [LARGE SCALE GENOMIC DNA]</scope>
    <source>
        <strain evidence="2">EAD_L_NR</strain>
    </source>
</reference>
<feature type="region of interest" description="Disordered" evidence="1">
    <location>
        <begin position="234"/>
        <end position="283"/>
    </location>
</feature>
<feature type="region of interest" description="Disordered" evidence="1">
    <location>
        <begin position="382"/>
        <end position="492"/>
    </location>
</feature>
<organism evidence="2 3">
    <name type="scientific">Exocentrus adspersus</name>
    <dbReference type="NCBI Taxonomy" id="1586481"/>
    <lineage>
        <taxon>Eukaryota</taxon>
        <taxon>Metazoa</taxon>
        <taxon>Ecdysozoa</taxon>
        <taxon>Arthropoda</taxon>
        <taxon>Hexapoda</taxon>
        <taxon>Insecta</taxon>
        <taxon>Pterygota</taxon>
        <taxon>Neoptera</taxon>
        <taxon>Endopterygota</taxon>
        <taxon>Coleoptera</taxon>
        <taxon>Polyphaga</taxon>
        <taxon>Cucujiformia</taxon>
        <taxon>Chrysomeloidea</taxon>
        <taxon>Cerambycidae</taxon>
        <taxon>Lamiinae</taxon>
        <taxon>Acanthocinini</taxon>
        <taxon>Exocentrus</taxon>
    </lineage>
</organism>
<feature type="compositionally biased region" description="Basic and acidic residues" evidence="1">
    <location>
        <begin position="449"/>
        <end position="492"/>
    </location>
</feature>
<accession>A0AAV8VLD8</accession>
<feature type="compositionally biased region" description="Basic residues" evidence="1">
    <location>
        <begin position="415"/>
        <end position="446"/>
    </location>
</feature>
<feature type="compositionally biased region" description="Basic and acidic residues" evidence="1">
    <location>
        <begin position="700"/>
        <end position="753"/>
    </location>
</feature>
<proteinExistence type="predicted"/>
<feature type="compositionally biased region" description="Acidic residues" evidence="1">
    <location>
        <begin position="137"/>
        <end position="149"/>
    </location>
</feature>
<feature type="compositionally biased region" description="Acidic residues" evidence="1">
    <location>
        <begin position="754"/>
        <end position="772"/>
    </location>
</feature>
<feature type="compositionally biased region" description="Basic and acidic residues" evidence="1">
    <location>
        <begin position="601"/>
        <end position="611"/>
    </location>
</feature>
<dbReference type="Proteomes" id="UP001159042">
    <property type="component" value="Unassembled WGS sequence"/>
</dbReference>
<protein>
    <submittedName>
        <fullName evidence="2">Uncharacterized protein</fullName>
    </submittedName>
</protein>
<sequence length="874" mass="99389">LSEDEDDLEMLRLAALRTIKKRDADLNGSMQYQHRGLEKGIRFNRLGKAPLNKRGRFFGPHQGRSGKNGQFIRSRNPNLIPIPTTASDDEAVKEKTAGDGGITLTLPQDRYCSTISKEEKKEEETSKFNRYNKSDESETESEEEEEAVSEDTSPGKLHKADSLEALMQELDDEIQGKTKSPAAKTEKPKMKKIKKKKHNASERVSTSDSDAKPGEATVTDTECTVNVEVIRHIEGDNENEVKNPVVEVKPAVENQARFDGSYSPSRKRPRSRSPLNRRGFQNRRRLRNFHQFQNPPPPPPQNVPYVANIVPPYQVPLLPFANPPFNPMFAPPNVMNQPPPFFERPLSPLGINAESLTAVTMAPLSPRSAAFVLENKAIIERRKRSPRRSYSRSRSSSRSLTPRRSPRRSLSPLRRLSRSPRRLSRSPRRRSPSPRRRSLSPRRRNIGKSAEDSPKNRAPIRDRLGAKSKNEESNDKAKETPPEPKKEEKLLDPILEARKRKFESNEIKKREGIIRLKPKESENGEVPTPVPAPEVPAPEKINIVEEKPAEVKKVEEKPEEPDVVEELENLLREDALMEGDDIDLTPKVGDIFSDEDSASDNEGRFKIKEGNSSKPPVLSFTKLINGEKKEIKTEALPDSSTKRNERRRDRRRTDRRRTRTPPLNRKEVPKENVKSRKSPASKKSESAEKPQSTSRSRVALKSERHVAPIERRFERKIEIKIKNPSKYERGSSKSKYGKEEETKRKVELNKEVEEDKEEPEIVVENTSGDEENSAISEGDLRAQLSKKRAEKLHRIPIEGVSSRLLQNALQGAVFRKTKKKLKEQDITSTDGKLPIHLRLGIANNSDIFSEPAPTATKAKRKSRKRKNREVLEQV</sequence>
<feature type="compositionally biased region" description="Basic residues" evidence="1">
    <location>
        <begin position="857"/>
        <end position="867"/>
    </location>
</feature>
<dbReference type="AlphaFoldDB" id="A0AAV8VLD8"/>
<feature type="compositionally biased region" description="Basic and acidic residues" evidence="1">
    <location>
        <begin position="625"/>
        <end position="647"/>
    </location>
</feature>
<feature type="region of interest" description="Disordered" evidence="1">
    <location>
        <begin position="577"/>
        <end position="781"/>
    </location>
</feature>
<feature type="compositionally biased region" description="Polar residues" evidence="1">
    <location>
        <begin position="65"/>
        <end position="77"/>
    </location>
</feature>
<feature type="non-terminal residue" evidence="2">
    <location>
        <position position="1"/>
    </location>
</feature>
<feature type="compositionally biased region" description="Basic residues" evidence="1">
    <location>
        <begin position="648"/>
        <end position="659"/>
    </location>
</feature>
<feature type="compositionally biased region" description="Basic and acidic residues" evidence="1">
    <location>
        <begin position="116"/>
        <end position="136"/>
    </location>
</feature>
<feature type="compositionally biased region" description="Basic residues" evidence="1">
    <location>
        <begin position="189"/>
        <end position="198"/>
    </location>
</feature>
<feature type="compositionally biased region" description="Low complexity" evidence="1">
    <location>
        <begin position="242"/>
        <end position="254"/>
    </location>
</feature>
<feature type="compositionally biased region" description="Low complexity" evidence="1">
    <location>
        <begin position="392"/>
        <end position="414"/>
    </location>
</feature>
<keyword evidence="3" id="KW-1185">Reference proteome</keyword>
<name>A0AAV8VLD8_9CUCU</name>
<feature type="region of interest" description="Disordered" evidence="1">
    <location>
        <begin position="52"/>
        <end position="220"/>
    </location>
</feature>
<gene>
    <name evidence="2" type="ORF">NQ315_000359</name>
</gene>
<feature type="region of interest" description="Disordered" evidence="1">
    <location>
        <begin position="513"/>
        <end position="541"/>
    </location>
</feature>
<dbReference type="EMBL" id="JANEYG010000057">
    <property type="protein sequence ID" value="KAJ8915107.1"/>
    <property type="molecule type" value="Genomic_DNA"/>
</dbReference>
<evidence type="ECO:0000256" key="1">
    <source>
        <dbReference type="SAM" id="MobiDB-lite"/>
    </source>
</evidence>